<dbReference type="EMBL" id="LR797331">
    <property type="protein sequence ID" value="CAB4203455.1"/>
    <property type="molecule type" value="Genomic_DNA"/>
</dbReference>
<protein>
    <submittedName>
        <fullName evidence="1">Uncharacterized protein</fullName>
    </submittedName>
</protein>
<reference evidence="1" key="1">
    <citation type="submission" date="2020-05" db="EMBL/GenBank/DDBJ databases">
        <authorList>
            <person name="Chiriac C."/>
            <person name="Salcher M."/>
            <person name="Ghai R."/>
            <person name="Kavagutti S V."/>
        </authorList>
    </citation>
    <scope>NUCLEOTIDE SEQUENCE</scope>
</reference>
<gene>
    <name evidence="1" type="ORF">UFOVP1382_71</name>
</gene>
<accession>A0A6J5S591</accession>
<sequence length="173" mass="18924">MVYAASDCGSSLSDDVFVNRLMRVPGLRLIAAEPYHAKVGDHEVRLFRAATSNGVAFTARCSCGWKSETSPSRMRPENGLVIHAEQHPAPDAEEEVKPKPAPERAGPLASVRLVIAATTEARRILADSRAEFLKTRRLEPEQEAAAILEHARLDAQAQFGLELLAAIDKLERT</sequence>
<organism evidence="1">
    <name type="scientific">uncultured Caudovirales phage</name>
    <dbReference type="NCBI Taxonomy" id="2100421"/>
    <lineage>
        <taxon>Viruses</taxon>
        <taxon>Duplodnaviria</taxon>
        <taxon>Heunggongvirae</taxon>
        <taxon>Uroviricota</taxon>
        <taxon>Caudoviricetes</taxon>
        <taxon>Peduoviridae</taxon>
        <taxon>Maltschvirus</taxon>
        <taxon>Maltschvirus maltsch</taxon>
    </lineage>
</organism>
<name>A0A6J5S591_9CAUD</name>
<evidence type="ECO:0000313" key="1">
    <source>
        <dbReference type="EMBL" id="CAB4203455.1"/>
    </source>
</evidence>
<proteinExistence type="predicted"/>